<evidence type="ECO:0000313" key="3">
    <source>
        <dbReference type="Proteomes" id="UP000507470"/>
    </source>
</evidence>
<organism evidence="2 3">
    <name type="scientific">Mytilus coruscus</name>
    <name type="common">Sea mussel</name>
    <dbReference type="NCBI Taxonomy" id="42192"/>
    <lineage>
        <taxon>Eukaryota</taxon>
        <taxon>Metazoa</taxon>
        <taxon>Spiralia</taxon>
        <taxon>Lophotrochozoa</taxon>
        <taxon>Mollusca</taxon>
        <taxon>Bivalvia</taxon>
        <taxon>Autobranchia</taxon>
        <taxon>Pteriomorphia</taxon>
        <taxon>Mytilida</taxon>
        <taxon>Mytiloidea</taxon>
        <taxon>Mytilidae</taxon>
        <taxon>Mytilinae</taxon>
        <taxon>Mytilus</taxon>
    </lineage>
</organism>
<protein>
    <submittedName>
        <fullName evidence="2">Uncharacterized protein</fullName>
    </submittedName>
</protein>
<feature type="compositionally biased region" description="Polar residues" evidence="1">
    <location>
        <begin position="297"/>
        <end position="313"/>
    </location>
</feature>
<dbReference type="AlphaFoldDB" id="A0A6J8CDN0"/>
<proteinExistence type="predicted"/>
<feature type="compositionally biased region" description="Polar residues" evidence="1">
    <location>
        <begin position="1"/>
        <end position="33"/>
    </location>
</feature>
<feature type="region of interest" description="Disordered" evidence="1">
    <location>
        <begin position="293"/>
        <end position="313"/>
    </location>
</feature>
<gene>
    <name evidence="2" type="ORF">MCOR_27912</name>
</gene>
<dbReference type="OrthoDB" id="10531113at2759"/>
<accession>A0A6J8CDN0</accession>
<dbReference type="Proteomes" id="UP000507470">
    <property type="component" value="Unassembled WGS sequence"/>
</dbReference>
<reference evidence="2 3" key="1">
    <citation type="submission" date="2020-06" db="EMBL/GenBank/DDBJ databases">
        <authorList>
            <person name="Li R."/>
            <person name="Bekaert M."/>
        </authorList>
    </citation>
    <scope>NUCLEOTIDE SEQUENCE [LARGE SCALE GENOMIC DNA]</scope>
    <source>
        <strain evidence="3">wild</strain>
    </source>
</reference>
<feature type="region of interest" description="Disordered" evidence="1">
    <location>
        <begin position="335"/>
        <end position="467"/>
    </location>
</feature>
<name>A0A6J8CDN0_MYTCO</name>
<evidence type="ECO:0000256" key="1">
    <source>
        <dbReference type="SAM" id="MobiDB-lite"/>
    </source>
</evidence>
<keyword evidence="3" id="KW-1185">Reference proteome</keyword>
<feature type="compositionally biased region" description="Polar residues" evidence="1">
    <location>
        <begin position="393"/>
        <end position="405"/>
    </location>
</feature>
<evidence type="ECO:0000313" key="2">
    <source>
        <dbReference type="EMBL" id="CAC5393017.1"/>
    </source>
</evidence>
<sequence>MSRKVQNNDNHIGVGNNQNIPKSSKVNTYPNCDNSKEEKLANVFSDILEESERLSSDSEKEKLRKESEIVNKVDDQEKQIKKSEKSMTTSVLMNTFKIAKEDTINMHCDTTRENNTVNVSSDKAEEESGRLFNDPEKILEIYTNEGTKKFREVNIDMNQDITTEKTIANVSFVEAVKETDESLNNFEKTFKESKIVNKVDDQEKQFQEIREIDDYIKHLITNDEVAGFLATEKVKNIEKKLTKIQDATDEDYYNMRDYLIFRILQRNAQRPGAVVGMTVERVKKAHHSEDGVVVMESDSSSDPDFIASTPQSTRSKTIQKLNVCLFSKRKKIPQKTVTTDDDDAPTQPGSSRKKKREENPIQKKKKPVRGLAVAKKSHPKKHPDRKILRKASGVQSKQETSSESEWNPFYDTEDEMSDCDQLAPTQDASSNKKGKDNHSHSTQKKKKILQETDTTDDDDASTKPATLTTAPPKLMIAMYGQSKANTLYVSIISGQFQLYTCSTGHVESYQVPCFTFWVKVGEITS</sequence>
<dbReference type="EMBL" id="CACVKT020005120">
    <property type="protein sequence ID" value="CAC5393017.1"/>
    <property type="molecule type" value="Genomic_DNA"/>
</dbReference>
<feature type="region of interest" description="Disordered" evidence="1">
    <location>
        <begin position="1"/>
        <end position="34"/>
    </location>
</feature>
<feature type="compositionally biased region" description="Basic residues" evidence="1">
    <location>
        <begin position="375"/>
        <end position="389"/>
    </location>
</feature>